<dbReference type="EMBL" id="JAACNO010002976">
    <property type="protein sequence ID" value="KAF4129296.1"/>
    <property type="molecule type" value="Genomic_DNA"/>
</dbReference>
<organism evidence="1 2">
    <name type="scientific">Phytophthora infestans</name>
    <name type="common">Potato late blight agent</name>
    <name type="synonym">Botrytis infestans</name>
    <dbReference type="NCBI Taxonomy" id="4787"/>
    <lineage>
        <taxon>Eukaryota</taxon>
        <taxon>Sar</taxon>
        <taxon>Stramenopiles</taxon>
        <taxon>Oomycota</taxon>
        <taxon>Peronosporomycetes</taxon>
        <taxon>Peronosporales</taxon>
        <taxon>Peronosporaceae</taxon>
        <taxon>Phytophthora</taxon>
    </lineage>
</organism>
<gene>
    <name evidence="1" type="ORF">GN958_ATG21560</name>
</gene>
<comment type="caution">
    <text evidence="1">The sequence shown here is derived from an EMBL/GenBank/DDBJ whole genome shotgun (WGS) entry which is preliminary data.</text>
</comment>
<name>A0A8S9TK16_PHYIN</name>
<evidence type="ECO:0000313" key="1">
    <source>
        <dbReference type="EMBL" id="KAF4129296.1"/>
    </source>
</evidence>
<sequence length="100" mass="11741">MKQLKESRRLRKICPHQAATLINIRQNLCQLERETLPCVVEQKEKLETLAQWLMSGLKSSTGKRCRPMEQETMLDVKRDKNTFHETAVKKHSFEDGVMEK</sequence>
<dbReference type="Proteomes" id="UP000704712">
    <property type="component" value="Unassembled WGS sequence"/>
</dbReference>
<reference evidence="1" key="1">
    <citation type="submission" date="2020-03" db="EMBL/GenBank/DDBJ databases">
        <title>Hybrid Assembly of Korean Phytophthora infestans isolates.</title>
        <authorList>
            <person name="Prokchorchik M."/>
            <person name="Lee Y."/>
            <person name="Seo J."/>
            <person name="Cho J.-H."/>
            <person name="Park Y.-E."/>
            <person name="Jang D.-C."/>
            <person name="Im J.-S."/>
            <person name="Choi J.-G."/>
            <person name="Park H.-J."/>
            <person name="Lee G.-B."/>
            <person name="Lee Y.-G."/>
            <person name="Hong S.-Y."/>
            <person name="Cho K."/>
            <person name="Sohn K.H."/>
        </authorList>
    </citation>
    <scope>NUCLEOTIDE SEQUENCE</scope>
    <source>
        <strain evidence="1">KR_2_A2</strain>
    </source>
</reference>
<dbReference type="AlphaFoldDB" id="A0A8S9TK16"/>
<accession>A0A8S9TK16</accession>
<evidence type="ECO:0000313" key="2">
    <source>
        <dbReference type="Proteomes" id="UP000704712"/>
    </source>
</evidence>
<protein>
    <submittedName>
        <fullName evidence="1">Uncharacterized protein</fullName>
    </submittedName>
</protein>
<proteinExistence type="predicted"/>